<proteinExistence type="predicted"/>
<dbReference type="InterPro" id="IPR043128">
    <property type="entry name" value="Rev_trsase/Diguanyl_cyclase"/>
</dbReference>
<feature type="domain" description="Reverse transcriptase" evidence="1">
    <location>
        <begin position="9"/>
        <end position="62"/>
    </location>
</feature>
<reference evidence="2" key="1">
    <citation type="submission" date="2021-10" db="EMBL/GenBank/DDBJ databases">
        <title>Tropical sea cucumber genome reveals ecological adaptation and Cuvierian tubules defense mechanism.</title>
        <authorList>
            <person name="Chen T."/>
        </authorList>
    </citation>
    <scope>NUCLEOTIDE SEQUENCE</scope>
    <source>
        <strain evidence="2">Nanhai2018</strain>
        <tissue evidence="2">Muscle</tissue>
    </source>
</reference>
<evidence type="ECO:0000313" key="3">
    <source>
        <dbReference type="Proteomes" id="UP001152320"/>
    </source>
</evidence>
<evidence type="ECO:0000313" key="2">
    <source>
        <dbReference type="EMBL" id="KAJ8050556.1"/>
    </source>
</evidence>
<sequence>MSDLILNICFVNLDDNVVFSSTIEGHLESLEAVFTRLSQFNLKLKSSTCKLSQKQVKYLGRIISKKGVETDPCKVKDLPNWPKLTDQSEMRSFHGFAEY</sequence>
<protein>
    <recommendedName>
        <fullName evidence="1">Reverse transcriptase domain-containing protein</fullName>
    </recommendedName>
</protein>
<comment type="caution">
    <text evidence="2">The sequence shown here is derived from an EMBL/GenBank/DDBJ whole genome shotgun (WGS) entry which is preliminary data.</text>
</comment>
<dbReference type="InterPro" id="IPR000477">
    <property type="entry name" value="RT_dom"/>
</dbReference>
<organism evidence="2 3">
    <name type="scientific">Holothuria leucospilota</name>
    <name type="common">Black long sea cucumber</name>
    <name type="synonym">Mertensiothuria leucospilota</name>
    <dbReference type="NCBI Taxonomy" id="206669"/>
    <lineage>
        <taxon>Eukaryota</taxon>
        <taxon>Metazoa</taxon>
        <taxon>Echinodermata</taxon>
        <taxon>Eleutherozoa</taxon>
        <taxon>Echinozoa</taxon>
        <taxon>Holothuroidea</taxon>
        <taxon>Aspidochirotacea</taxon>
        <taxon>Aspidochirotida</taxon>
        <taxon>Holothuriidae</taxon>
        <taxon>Holothuria</taxon>
    </lineage>
</organism>
<evidence type="ECO:0000259" key="1">
    <source>
        <dbReference type="Pfam" id="PF00078"/>
    </source>
</evidence>
<dbReference type="PANTHER" id="PTHR33064:SF37">
    <property type="entry name" value="RIBONUCLEASE H"/>
    <property type="match status" value="1"/>
</dbReference>
<dbReference type="SUPFAM" id="SSF56672">
    <property type="entry name" value="DNA/RNA polymerases"/>
    <property type="match status" value="1"/>
</dbReference>
<dbReference type="OrthoDB" id="427924at2759"/>
<dbReference type="EMBL" id="JAIZAY010000001">
    <property type="protein sequence ID" value="KAJ8050556.1"/>
    <property type="molecule type" value="Genomic_DNA"/>
</dbReference>
<gene>
    <name evidence="2" type="ORF">HOLleu_03803</name>
</gene>
<dbReference type="InterPro" id="IPR043502">
    <property type="entry name" value="DNA/RNA_pol_sf"/>
</dbReference>
<dbReference type="Proteomes" id="UP001152320">
    <property type="component" value="Chromosome 1"/>
</dbReference>
<dbReference type="PANTHER" id="PTHR33064">
    <property type="entry name" value="POL PROTEIN"/>
    <property type="match status" value="1"/>
</dbReference>
<keyword evidence="3" id="KW-1185">Reference proteome</keyword>
<dbReference type="Pfam" id="PF00078">
    <property type="entry name" value="RVT_1"/>
    <property type="match status" value="1"/>
</dbReference>
<dbReference type="InterPro" id="IPR051320">
    <property type="entry name" value="Viral_Replic_Matur_Polypro"/>
</dbReference>
<accession>A0A9Q1CT17</accession>
<dbReference type="AlphaFoldDB" id="A0A9Q1CT17"/>
<name>A0A9Q1CT17_HOLLE</name>
<dbReference type="Gene3D" id="3.30.70.270">
    <property type="match status" value="1"/>
</dbReference>